<dbReference type="AlphaFoldDB" id="A0A1B0CHF6"/>
<protein>
    <submittedName>
        <fullName evidence="2">Uncharacterized protein</fullName>
    </submittedName>
</protein>
<feature type="region of interest" description="Disordered" evidence="1">
    <location>
        <begin position="93"/>
        <end position="152"/>
    </location>
</feature>
<dbReference type="EMBL" id="AJWK01012325">
    <property type="status" value="NOT_ANNOTATED_CDS"/>
    <property type="molecule type" value="Genomic_DNA"/>
</dbReference>
<dbReference type="EMBL" id="AJWK01012323">
    <property type="status" value="NOT_ANNOTATED_CDS"/>
    <property type="molecule type" value="Genomic_DNA"/>
</dbReference>
<sequence>MPILRRPTHMIIVTGMAPARGGVVGEQDDSSDAGGAMESNLAGPAGSQKAPTKLCALSLTARAAHGELPLPMPILRRPTHMIIVTGMAPARGGVVGEQDDSSDAGGAMESNLAGPAGSQKAPTKGNTSRANASSAAKQKSQRQKARPRASIATDIHITIPTTSGQSSRGCCTNLRGLLDTTCGLHCGYTAR</sequence>
<evidence type="ECO:0000256" key="1">
    <source>
        <dbReference type="SAM" id="MobiDB-lite"/>
    </source>
</evidence>
<proteinExistence type="predicted"/>
<dbReference type="VEuPathDB" id="VectorBase:LLOJ003868"/>
<evidence type="ECO:0000313" key="3">
    <source>
        <dbReference type="Proteomes" id="UP000092461"/>
    </source>
</evidence>
<feature type="compositionally biased region" description="Low complexity" evidence="1">
    <location>
        <begin position="128"/>
        <end position="138"/>
    </location>
</feature>
<feature type="region of interest" description="Disordered" evidence="1">
    <location>
        <begin position="20"/>
        <end position="49"/>
    </location>
</feature>
<dbReference type="VEuPathDB" id="VectorBase:LLONM1_007892"/>
<organism evidence="2 3">
    <name type="scientific">Lutzomyia longipalpis</name>
    <name type="common">Sand fly</name>
    <dbReference type="NCBI Taxonomy" id="7200"/>
    <lineage>
        <taxon>Eukaryota</taxon>
        <taxon>Metazoa</taxon>
        <taxon>Ecdysozoa</taxon>
        <taxon>Arthropoda</taxon>
        <taxon>Hexapoda</taxon>
        <taxon>Insecta</taxon>
        <taxon>Pterygota</taxon>
        <taxon>Neoptera</taxon>
        <taxon>Endopterygota</taxon>
        <taxon>Diptera</taxon>
        <taxon>Nematocera</taxon>
        <taxon>Psychodoidea</taxon>
        <taxon>Psychodidae</taxon>
        <taxon>Lutzomyia</taxon>
        <taxon>Lutzomyia</taxon>
    </lineage>
</organism>
<dbReference type="EMBL" id="AJWK01012322">
    <property type="status" value="NOT_ANNOTATED_CDS"/>
    <property type="molecule type" value="Genomic_DNA"/>
</dbReference>
<dbReference type="EMBL" id="AJWK01012324">
    <property type="status" value="NOT_ANNOTATED_CDS"/>
    <property type="molecule type" value="Genomic_DNA"/>
</dbReference>
<reference evidence="2" key="1">
    <citation type="submission" date="2020-05" db="UniProtKB">
        <authorList>
            <consortium name="EnsemblMetazoa"/>
        </authorList>
    </citation>
    <scope>IDENTIFICATION</scope>
    <source>
        <strain evidence="2">Jacobina</strain>
    </source>
</reference>
<evidence type="ECO:0000313" key="2">
    <source>
        <dbReference type="EnsemblMetazoa" id="LLOJ003868-PA"/>
    </source>
</evidence>
<dbReference type="Proteomes" id="UP000092461">
    <property type="component" value="Unassembled WGS sequence"/>
</dbReference>
<keyword evidence="3" id="KW-1185">Reference proteome</keyword>
<dbReference type="EnsemblMetazoa" id="LLOJ003868-RA">
    <property type="protein sequence ID" value="LLOJ003868-PA"/>
    <property type="gene ID" value="LLOJ003868"/>
</dbReference>
<name>A0A1B0CHF6_LUTLO</name>
<accession>A0A1B0CHF6</accession>